<comment type="similarity">
    <text evidence="2">Belongs to the TMEM120 family.</text>
</comment>
<dbReference type="FunCoup" id="F6QFM3">
    <property type="interactions" value="8"/>
</dbReference>
<evidence type="ECO:0000313" key="8">
    <source>
        <dbReference type="Ensembl" id="ENSCINP00000025298.2"/>
    </source>
</evidence>
<keyword evidence="3 7" id="KW-0812">Transmembrane</keyword>
<evidence type="ECO:0000256" key="3">
    <source>
        <dbReference type="ARBA" id="ARBA00022692"/>
    </source>
</evidence>
<dbReference type="AlphaFoldDB" id="F6QFM3"/>
<dbReference type="GO" id="GO:0005637">
    <property type="term" value="C:nuclear inner membrane"/>
    <property type="evidence" value="ECO:0007669"/>
    <property type="project" value="UniProtKB-SubCell"/>
</dbReference>
<sequence>MEVAQRIGQTISFETCQEEWNALAGDYEKCLEKNKEYRKTAESYHSQRNACKSQIDRQMKKLKILKESLKNNRTSSSNEKKELLDKIEERKRSLDEMGKFLPRKNGFYLRLIVGQVNMILDSTADKFRYKDEYEKFKLYCSITTLGFAVALVFFLNHRVFDAMFSFVLLWYYCTLTVRESILIVNGSRIKGWWVMHHYVSVALSGTNVIWGDNEAYREFRPVLMTFSIYQSLVQVMQYYYQSGCLYRLRALGERHDMDLTVEGFQSWMWRGLTFLLPFLFFGHLWQLYNAYKLMTIGIKYNFNEWQVPALALLFFTLFCGNFFTTINVVIQKQKKRIKTKEQ</sequence>
<name>F6QFM3_CIOIN</name>
<dbReference type="PANTHER" id="PTHR21433:SF0">
    <property type="entry name" value="TRANSMEMBRANE PROTEIN 120 HOMOLOG"/>
    <property type="match status" value="1"/>
</dbReference>
<feature type="transmembrane region" description="Helical" evidence="7">
    <location>
        <begin position="136"/>
        <end position="156"/>
    </location>
</feature>
<protein>
    <submittedName>
        <fullName evidence="8">Transmembrane protein 120B-A</fullName>
    </submittedName>
</protein>
<feature type="coiled-coil region" evidence="6">
    <location>
        <begin position="52"/>
        <end position="97"/>
    </location>
</feature>
<dbReference type="OMA" id="DRYRYKQ"/>
<evidence type="ECO:0000256" key="2">
    <source>
        <dbReference type="ARBA" id="ARBA00009700"/>
    </source>
</evidence>
<reference evidence="8" key="3">
    <citation type="submission" date="2025-08" db="UniProtKB">
        <authorList>
            <consortium name="Ensembl"/>
        </authorList>
    </citation>
    <scope>IDENTIFICATION</scope>
</reference>
<evidence type="ECO:0000256" key="6">
    <source>
        <dbReference type="SAM" id="Coils"/>
    </source>
</evidence>
<feature type="transmembrane region" description="Helical" evidence="7">
    <location>
        <begin position="267"/>
        <end position="288"/>
    </location>
</feature>
<dbReference type="GeneTree" id="ENSGT00390000007848"/>
<reference evidence="9" key="1">
    <citation type="journal article" date="2002" name="Science">
        <title>The draft genome of Ciona intestinalis: insights into chordate and vertebrate origins.</title>
        <authorList>
            <person name="Dehal P."/>
            <person name="Satou Y."/>
            <person name="Campbell R.K."/>
            <person name="Chapman J."/>
            <person name="Degnan B."/>
            <person name="De Tomaso A."/>
            <person name="Davidson B."/>
            <person name="Di Gregorio A."/>
            <person name="Gelpke M."/>
            <person name="Goodstein D.M."/>
            <person name="Harafuji N."/>
            <person name="Hastings K.E."/>
            <person name="Ho I."/>
            <person name="Hotta K."/>
            <person name="Huang W."/>
            <person name="Kawashima T."/>
            <person name="Lemaire P."/>
            <person name="Martinez D."/>
            <person name="Meinertzhagen I.A."/>
            <person name="Necula S."/>
            <person name="Nonaka M."/>
            <person name="Putnam N."/>
            <person name="Rash S."/>
            <person name="Saiga H."/>
            <person name="Satake M."/>
            <person name="Terry A."/>
            <person name="Yamada L."/>
            <person name="Wang H.G."/>
            <person name="Awazu S."/>
            <person name="Azumi K."/>
            <person name="Boore J."/>
            <person name="Branno M."/>
            <person name="Chin-Bow S."/>
            <person name="DeSantis R."/>
            <person name="Doyle S."/>
            <person name="Francino P."/>
            <person name="Keys D.N."/>
            <person name="Haga S."/>
            <person name="Hayashi H."/>
            <person name="Hino K."/>
            <person name="Imai K.S."/>
            <person name="Inaba K."/>
            <person name="Kano S."/>
            <person name="Kobayashi K."/>
            <person name="Kobayashi M."/>
            <person name="Lee B.I."/>
            <person name="Makabe K.W."/>
            <person name="Manohar C."/>
            <person name="Matassi G."/>
            <person name="Medina M."/>
            <person name="Mochizuki Y."/>
            <person name="Mount S."/>
            <person name="Morishita T."/>
            <person name="Miura S."/>
            <person name="Nakayama A."/>
            <person name="Nishizaka S."/>
            <person name="Nomoto H."/>
            <person name="Ohta F."/>
            <person name="Oishi K."/>
            <person name="Rigoutsos I."/>
            <person name="Sano M."/>
            <person name="Sasaki A."/>
            <person name="Sasakura Y."/>
            <person name="Shoguchi E."/>
            <person name="Shin-i T."/>
            <person name="Spagnuolo A."/>
            <person name="Stainier D."/>
            <person name="Suzuki M.M."/>
            <person name="Tassy O."/>
            <person name="Takatori N."/>
            <person name="Tokuoka M."/>
            <person name="Yagi K."/>
            <person name="Yoshizaki F."/>
            <person name="Wada S."/>
            <person name="Zhang C."/>
            <person name="Hyatt P.D."/>
            <person name="Larimer F."/>
            <person name="Detter C."/>
            <person name="Doggett N."/>
            <person name="Glavina T."/>
            <person name="Hawkins T."/>
            <person name="Richardson P."/>
            <person name="Lucas S."/>
            <person name="Kohara Y."/>
            <person name="Levine M."/>
            <person name="Satoh N."/>
            <person name="Rokhsar D.S."/>
        </authorList>
    </citation>
    <scope>NUCLEOTIDE SEQUENCE [LARGE SCALE GENOMIC DNA]</scope>
</reference>
<accession>F6QFM3</accession>
<proteinExistence type="inferred from homology"/>
<dbReference type="EMBL" id="EAAA01000618">
    <property type="status" value="NOT_ANNOTATED_CDS"/>
    <property type="molecule type" value="Genomic_DNA"/>
</dbReference>
<evidence type="ECO:0000256" key="1">
    <source>
        <dbReference type="ARBA" id="ARBA00004473"/>
    </source>
</evidence>
<feature type="transmembrane region" description="Helical" evidence="7">
    <location>
        <begin position="162"/>
        <end position="184"/>
    </location>
</feature>
<comment type="subcellular location">
    <subcellularLocation>
        <location evidence="1">Nucleus inner membrane</location>
        <topology evidence="1">Multi-pass membrane protein</topology>
    </subcellularLocation>
</comment>
<feature type="transmembrane region" description="Helical" evidence="7">
    <location>
        <begin position="308"/>
        <end position="330"/>
    </location>
</feature>
<evidence type="ECO:0000256" key="5">
    <source>
        <dbReference type="ARBA" id="ARBA00023136"/>
    </source>
</evidence>
<keyword evidence="6" id="KW-0175">Coiled coil</keyword>
<evidence type="ECO:0000256" key="4">
    <source>
        <dbReference type="ARBA" id="ARBA00022989"/>
    </source>
</evidence>
<gene>
    <name evidence="8" type="primary">LOC100183327</name>
</gene>
<evidence type="ECO:0000256" key="7">
    <source>
        <dbReference type="SAM" id="Phobius"/>
    </source>
</evidence>
<reference evidence="8" key="2">
    <citation type="journal article" date="2008" name="Genome Biol.">
        <title>Improved genome assembly and evidence-based global gene model set for the chordate Ciona intestinalis: new insight into intron and operon populations.</title>
        <authorList>
            <person name="Satou Y."/>
            <person name="Mineta K."/>
            <person name="Ogasawara M."/>
            <person name="Sasakura Y."/>
            <person name="Shoguchi E."/>
            <person name="Ueno K."/>
            <person name="Yamada L."/>
            <person name="Matsumoto J."/>
            <person name="Wasserscheid J."/>
            <person name="Dewar K."/>
            <person name="Wiley G.B."/>
            <person name="Macmil S.L."/>
            <person name="Roe B.A."/>
            <person name="Zeller R.W."/>
            <person name="Hastings K.E."/>
            <person name="Lemaire P."/>
            <person name="Lindquist E."/>
            <person name="Endo T."/>
            <person name="Hotta K."/>
            <person name="Inaba K."/>
        </authorList>
    </citation>
    <scope>NUCLEOTIDE SEQUENCE [LARGE SCALE GENOMIC DNA]</scope>
    <source>
        <strain evidence="8">wild type</strain>
    </source>
</reference>
<keyword evidence="9" id="KW-1185">Reference proteome</keyword>
<dbReference type="GO" id="GO:0016020">
    <property type="term" value="C:membrane"/>
    <property type="evidence" value="ECO:0000318"/>
    <property type="project" value="GO_Central"/>
</dbReference>
<reference evidence="8" key="4">
    <citation type="submission" date="2025-09" db="UniProtKB">
        <authorList>
            <consortium name="Ensembl"/>
        </authorList>
    </citation>
    <scope>IDENTIFICATION</scope>
</reference>
<dbReference type="PANTHER" id="PTHR21433">
    <property type="entry name" value="TRANSMEMBRANE PROTEIN INDUCED BY TUMOR NECROSIS FACTOR ALPHA"/>
    <property type="match status" value="1"/>
</dbReference>
<dbReference type="Ensembl" id="ENSCINT00000025544.2">
    <property type="protein sequence ID" value="ENSCINP00000025298.2"/>
    <property type="gene ID" value="ENSCING00000013882.2"/>
</dbReference>
<dbReference type="STRING" id="7719.ENSCINP00000025298"/>
<organism evidence="8 9">
    <name type="scientific">Ciona intestinalis</name>
    <name type="common">Transparent sea squirt</name>
    <name type="synonym">Ascidia intestinalis</name>
    <dbReference type="NCBI Taxonomy" id="7719"/>
    <lineage>
        <taxon>Eukaryota</taxon>
        <taxon>Metazoa</taxon>
        <taxon>Chordata</taxon>
        <taxon>Tunicata</taxon>
        <taxon>Ascidiacea</taxon>
        <taxon>Phlebobranchia</taxon>
        <taxon>Cionidae</taxon>
        <taxon>Ciona</taxon>
    </lineage>
</organism>
<keyword evidence="5 7" id="KW-0472">Membrane</keyword>
<dbReference type="InParanoid" id="F6QFM3"/>
<evidence type="ECO:0000313" key="9">
    <source>
        <dbReference type="Proteomes" id="UP000008144"/>
    </source>
</evidence>
<dbReference type="Pfam" id="PF07851">
    <property type="entry name" value="TMEM120A-B"/>
    <property type="match status" value="1"/>
</dbReference>
<keyword evidence="4 7" id="KW-1133">Transmembrane helix</keyword>
<dbReference type="InterPro" id="IPR012926">
    <property type="entry name" value="TMEM120A/B"/>
</dbReference>
<dbReference type="Proteomes" id="UP000008144">
    <property type="component" value="Chromosome 10"/>
</dbReference>